<dbReference type="PANTHER" id="PTHR30386">
    <property type="entry name" value="MEMBRANE FUSION SUBUNIT OF EMRAB-TOLC MULTIDRUG EFFLUX PUMP"/>
    <property type="match status" value="1"/>
</dbReference>
<comment type="similarity">
    <text evidence="2 9">Belongs to the membrane fusion protein (MFP) (TC 8.A.1) family.</text>
</comment>
<evidence type="ECO:0000256" key="6">
    <source>
        <dbReference type="ARBA" id="ARBA00022692"/>
    </source>
</evidence>
<dbReference type="Gene3D" id="2.40.50.100">
    <property type="match status" value="1"/>
</dbReference>
<evidence type="ECO:0000256" key="7">
    <source>
        <dbReference type="ARBA" id="ARBA00022989"/>
    </source>
</evidence>
<proteinExistence type="inferred from homology"/>
<reference evidence="12 13" key="1">
    <citation type="submission" date="2018-01" db="EMBL/GenBank/DDBJ databases">
        <title>Whole genome sequencing of Histamine producing bacteria.</title>
        <authorList>
            <person name="Butler K."/>
        </authorList>
    </citation>
    <scope>NUCLEOTIDE SEQUENCE [LARGE SCALE GENOMIC DNA]</scope>
    <source>
        <strain evidence="12 13">DSM 100436</strain>
    </source>
</reference>
<dbReference type="NCBIfam" id="TIGR01843">
    <property type="entry name" value="type_I_hlyD"/>
    <property type="match status" value="1"/>
</dbReference>
<dbReference type="EMBL" id="PYMA01000002">
    <property type="protein sequence ID" value="PSW21463.1"/>
    <property type="molecule type" value="Genomic_DNA"/>
</dbReference>
<keyword evidence="5 9" id="KW-0997">Cell inner membrane</keyword>
<evidence type="ECO:0000256" key="1">
    <source>
        <dbReference type="ARBA" id="ARBA00004377"/>
    </source>
</evidence>
<name>A0A2T3NYW1_9GAMM</name>
<dbReference type="InterPro" id="IPR010129">
    <property type="entry name" value="T1SS_HlyD"/>
</dbReference>
<evidence type="ECO:0000256" key="8">
    <source>
        <dbReference type="ARBA" id="ARBA00023136"/>
    </source>
</evidence>
<evidence type="ECO:0000313" key="13">
    <source>
        <dbReference type="Proteomes" id="UP000241771"/>
    </source>
</evidence>
<dbReference type="OrthoDB" id="9775513at2"/>
<evidence type="ECO:0000256" key="3">
    <source>
        <dbReference type="ARBA" id="ARBA00022448"/>
    </source>
</evidence>
<dbReference type="GO" id="GO:0005886">
    <property type="term" value="C:plasma membrane"/>
    <property type="evidence" value="ECO:0007669"/>
    <property type="project" value="UniProtKB-SubCell"/>
</dbReference>
<dbReference type="Proteomes" id="UP000241771">
    <property type="component" value="Unassembled WGS sequence"/>
</dbReference>
<dbReference type="PANTHER" id="PTHR30386:SF17">
    <property type="entry name" value="ALKALINE PROTEASE SECRETION PROTEIN APRE"/>
    <property type="match status" value="1"/>
</dbReference>
<keyword evidence="4 9" id="KW-1003">Cell membrane</keyword>
<dbReference type="GO" id="GO:0015031">
    <property type="term" value="P:protein transport"/>
    <property type="evidence" value="ECO:0007669"/>
    <property type="project" value="InterPro"/>
</dbReference>
<keyword evidence="8 9" id="KW-0472">Membrane</keyword>
<organism evidence="12 13">
    <name type="scientific">Photobacterium sanctipauli</name>
    <dbReference type="NCBI Taxonomy" id="1342794"/>
    <lineage>
        <taxon>Bacteria</taxon>
        <taxon>Pseudomonadati</taxon>
        <taxon>Pseudomonadota</taxon>
        <taxon>Gammaproteobacteria</taxon>
        <taxon>Vibrionales</taxon>
        <taxon>Vibrionaceae</taxon>
        <taxon>Photobacterium</taxon>
    </lineage>
</organism>
<keyword evidence="3 9" id="KW-0813">Transport</keyword>
<keyword evidence="13" id="KW-1185">Reference proteome</keyword>
<evidence type="ECO:0000259" key="10">
    <source>
        <dbReference type="Pfam" id="PF25994"/>
    </source>
</evidence>
<accession>A0A2T3NYW1</accession>
<sequence>MKPVSFDTNKPILYGCLLILFGVVGFIVWSFTAKLNAASIASGTIVVESQRKKVQHLQGGWVKAIYVTEGQKVSKGDVLLELANSKAEADFSRLSIKYYTLKTQQAELQAEIDNHNTVEWPESTGRWALMPTEANSILNTQIIKHQQFLMQEQLRNSYYQQKRQLLVEQLQGNRLQVTAVKTQLGLINEEITMTKGLAEKGYVSKTKMLELKRHRATVEAKLAELNAGTELAAQKISSLEYDYKTETAEIRSGLMAEQESVGRELRDTEKALIAASEVRDRITIRSEHDGTVVGMNVHSIGGVVNSGDVIMEIVPDSDNLIIEAVLKSEDIDVVHQGLSAKVRLSAYNARKTPPVNGEVIYVAADKIEPKHSQEQAGYLIKVRLDEAQLAALEDIELYPGMPTEVFVLLESRTLWDYLTAPLMSSYYRAFKEA</sequence>
<protein>
    <recommendedName>
        <fullName evidence="9">Membrane fusion protein (MFP) family protein</fullName>
    </recommendedName>
</protein>
<dbReference type="PRINTS" id="PR01490">
    <property type="entry name" value="RTXTOXIND"/>
</dbReference>
<dbReference type="InterPro" id="IPR058781">
    <property type="entry name" value="HH_AprE-like"/>
</dbReference>
<dbReference type="InterPro" id="IPR050739">
    <property type="entry name" value="MFP"/>
</dbReference>
<gene>
    <name evidence="12" type="ORF">C9I98_05910</name>
</gene>
<dbReference type="Gene3D" id="2.40.30.170">
    <property type="match status" value="1"/>
</dbReference>
<dbReference type="AlphaFoldDB" id="A0A2T3NYW1"/>
<evidence type="ECO:0000256" key="2">
    <source>
        <dbReference type="ARBA" id="ARBA00009477"/>
    </source>
</evidence>
<feature type="domain" description="AprE-like long alpha-helical hairpin" evidence="10">
    <location>
        <begin position="87"/>
        <end position="277"/>
    </location>
</feature>
<feature type="domain" description="AprE-like beta-barrel" evidence="11">
    <location>
        <begin position="320"/>
        <end position="408"/>
    </location>
</feature>
<comment type="subcellular location">
    <subcellularLocation>
        <location evidence="1 9">Cell inner membrane</location>
        <topology evidence="1 9">Single-pass membrane protein</topology>
    </subcellularLocation>
</comment>
<evidence type="ECO:0000256" key="5">
    <source>
        <dbReference type="ARBA" id="ARBA00022519"/>
    </source>
</evidence>
<evidence type="ECO:0000259" key="11">
    <source>
        <dbReference type="Pfam" id="PF26002"/>
    </source>
</evidence>
<evidence type="ECO:0000256" key="9">
    <source>
        <dbReference type="RuleBase" id="RU365093"/>
    </source>
</evidence>
<feature type="transmembrane region" description="Helical" evidence="9">
    <location>
        <begin position="12"/>
        <end position="31"/>
    </location>
</feature>
<evidence type="ECO:0000256" key="4">
    <source>
        <dbReference type="ARBA" id="ARBA00022475"/>
    </source>
</evidence>
<dbReference type="InterPro" id="IPR058982">
    <property type="entry name" value="Beta-barrel_AprE"/>
</dbReference>
<dbReference type="RefSeq" id="WP_051902416.1">
    <property type="nucleotide sequence ID" value="NZ_JGVO01000728.1"/>
</dbReference>
<evidence type="ECO:0000313" key="12">
    <source>
        <dbReference type="EMBL" id="PSW21463.1"/>
    </source>
</evidence>
<dbReference type="Pfam" id="PF25994">
    <property type="entry name" value="HH_AprE"/>
    <property type="match status" value="1"/>
</dbReference>
<dbReference type="Pfam" id="PF26002">
    <property type="entry name" value="Beta-barrel_AprE"/>
    <property type="match status" value="1"/>
</dbReference>
<keyword evidence="7 9" id="KW-1133">Transmembrane helix</keyword>
<comment type="caution">
    <text evidence="12">The sequence shown here is derived from an EMBL/GenBank/DDBJ whole genome shotgun (WGS) entry which is preliminary data.</text>
</comment>
<keyword evidence="6 9" id="KW-0812">Transmembrane</keyword>